<keyword evidence="12" id="KW-0282">Flagellum</keyword>
<keyword evidence="12" id="KW-0966">Cell projection</keyword>
<keyword evidence="8" id="KW-0653">Protein transport</keyword>
<keyword evidence="13" id="KW-1185">Reference proteome</keyword>
<evidence type="ECO:0000256" key="2">
    <source>
        <dbReference type="ARBA" id="ARBA00010004"/>
    </source>
</evidence>
<keyword evidence="11" id="KW-0175">Coiled coil</keyword>
<dbReference type="EMBL" id="LKHS01000009">
    <property type="protein sequence ID" value="KQH85787.1"/>
    <property type="molecule type" value="Genomic_DNA"/>
</dbReference>
<organism evidence="12 13">
    <name type="scientific">Vibrio furnissii</name>
    <dbReference type="NCBI Taxonomy" id="29494"/>
    <lineage>
        <taxon>Bacteria</taxon>
        <taxon>Pseudomonadati</taxon>
        <taxon>Pseudomonadota</taxon>
        <taxon>Gammaproteobacteria</taxon>
        <taxon>Vibrionales</taxon>
        <taxon>Vibrionaceae</taxon>
        <taxon>Vibrio</taxon>
    </lineage>
</organism>
<keyword evidence="7" id="KW-1005">Bacterial flagellum biogenesis</keyword>
<dbReference type="GO" id="GO:0044781">
    <property type="term" value="P:bacterial-type flagellum organization"/>
    <property type="evidence" value="ECO:0007669"/>
    <property type="project" value="UniProtKB-KW"/>
</dbReference>
<evidence type="ECO:0000313" key="12">
    <source>
        <dbReference type="EMBL" id="KQH85787.1"/>
    </source>
</evidence>
<gene>
    <name evidence="12" type="ORF">AMR76_10910</name>
</gene>
<dbReference type="NCBIfam" id="TIGR02473">
    <property type="entry name" value="flagell_FliJ"/>
    <property type="match status" value="1"/>
</dbReference>
<feature type="coiled-coil region" evidence="11">
    <location>
        <begin position="100"/>
        <end position="139"/>
    </location>
</feature>
<dbReference type="InterPro" id="IPR012823">
    <property type="entry name" value="Flagell_FliJ"/>
</dbReference>
<dbReference type="InParanoid" id="A0A0Q2SE97"/>
<evidence type="ECO:0000256" key="4">
    <source>
        <dbReference type="ARBA" id="ARBA00022448"/>
    </source>
</evidence>
<keyword evidence="6" id="KW-0145">Chemotaxis</keyword>
<dbReference type="RefSeq" id="WP_020329976.1">
    <property type="nucleotide sequence ID" value="NZ_JBIHSM010000002.1"/>
</dbReference>
<evidence type="ECO:0000256" key="7">
    <source>
        <dbReference type="ARBA" id="ARBA00022795"/>
    </source>
</evidence>
<protein>
    <recommendedName>
        <fullName evidence="3">Flagellar FliJ protein</fullName>
    </recommendedName>
</protein>
<keyword evidence="12" id="KW-0969">Cilium</keyword>
<evidence type="ECO:0000256" key="8">
    <source>
        <dbReference type="ARBA" id="ARBA00022927"/>
    </source>
</evidence>
<keyword evidence="9" id="KW-0472">Membrane</keyword>
<keyword evidence="10" id="KW-1006">Bacterial flagellum protein export</keyword>
<name>A0A0Q2SE97_VIBFU</name>
<evidence type="ECO:0000256" key="5">
    <source>
        <dbReference type="ARBA" id="ARBA00022475"/>
    </source>
</evidence>
<dbReference type="GO" id="GO:0015031">
    <property type="term" value="P:protein transport"/>
    <property type="evidence" value="ECO:0007669"/>
    <property type="project" value="UniProtKB-KW"/>
</dbReference>
<dbReference type="Proteomes" id="UP000051221">
    <property type="component" value="Unassembled WGS sequence"/>
</dbReference>
<dbReference type="GO" id="GO:0005886">
    <property type="term" value="C:plasma membrane"/>
    <property type="evidence" value="ECO:0007669"/>
    <property type="project" value="UniProtKB-SubCell"/>
</dbReference>
<comment type="caution">
    <text evidence="12">The sequence shown here is derived from an EMBL/GenBank/DDBJ whole genome shotgun (WGS) entry which is preliminary data.</text>
</comment>
<dbReference type="AlphaFoldDB" id="A0A0Q2SE97"/>
<dbReference type="GO" id="GO:0009288">
    <property type="term" value="C:bacterial-type flagellum"/>
    <property type="evidence" value="ECO:0007669"/>
    <property type="project" value="InterPro"/>
</dbReference>
<evidence type="ECO:0000256" key="3">
    <source>
        <dbReference type="ARBA" id="ARBA00020392"/>
    </source>
</evidence>
<evidence type="ECO:0000256" key="9">
    <source>
        <dbReference type="ARBA" id="ARBA00023136"/>
    </source>
</evidence>
<dbReference type="InterPro" id="IPR053716">
    <property type="entry name" value="Flag_assembly_chemotaxis_eff"/>
</dbReference>
<sequence length="146" mass="17155">MKEKIRAVGKLQQVEEKTRDRIGQQLDSMRQRHQYLQAQLNQLASLKSSAGDSTLHAPTLNSALLMNLNRVDHMLQKLLRHHEQEQAVMEAQCHSVQQVLESKHARVKGLEQVLERWRKKQAFERARKEQKQIEDILNARHRKRAL</sequence>
<evidence type="ECO:0000313" key="13">
    <source>
        <dbReference type="Proteomes" id="UP000051221"/>
    </source>
</evidence>
<evidence type="ECO:0000256" key="10">
    <source>
        <dbReference type="ARBA" id="ARBA00023225"/>
    </source>
</evidence>
<evidence type="ECO:0000256" key="6">
    <source>
        <dbReference type="ARBA" id="ARBA00022500"/>
    </source>
</evidence>
<reference evidence="12 13" key="1">
    <citation type="submission" date="2015-08" db="EMBL/GenBank/DDBJ databases">
        <title>Antibacterial properties of a collection of Vibrionaceae strains.</title>
        <authorList>
            <person name="Giubergia S."/>
        </authorList>
    </citation>
    <scope>NUCLEOTIDE SEQUENCE [LARGE SCALE GENOMIC DNA]</scope>
    <source>
        <strain evidence="12 13">S0821</strain>
    </source>
</reference>
<dbReference type="GO" id="GO:0006935">
    <property type="term" value="P:chemotaxis"/>
    <property type="evidence" value="ECO:0007669"/>
    <property type="project" value="UniProtKB-KW"/>
</dbReference>
<keyword evidence="5" id="KW-1003">Cell membrane</keyword>
<accession>A0A0Q2SE97</accession>
<proteinExistence type="inferred from homology"/>
<comment type="similarity">
    <text evidence="2">Belongs to the FliJ family.</text>
</comment>
<evidence type="ECO:0000256" key="11">
    <source>
        <dbReference type="SAM" id="Coils"/>
    </source>
</evidence>
<dbReference type="Gene3D" id="1.10.287.1700">
    <property type="match status" value="1"/>
</dbReference>
<evidence type="ECO:0000256" key="1">
    <source>
        <dbReference type="ARBA" id="ARBA00004413"/>
    </source>
</evidence>
<keyword evidence="4" id="KW-0813">Transport</keyword>
<comment type="subcellular location">
    <subcellularLocation>
        <location evidence="1">Cell membrane</location>
        <topology evidence="1">Peripheral membrane protein</topology>
        <orientation evidence="1">Cytoplasmic side</orientation>
    </subcellularLocation>
</comment>
<dbReference type="GO" id="GO:0071973">
    <property type="term" value="P:bacterial-type flagellum-dependent cell motility"/>
    <property type="evidence" value="ECO:0007669"/>
    <property type="project" value="InterPro"/>
</dbReference>